<dbReference type="Proteomes" id="UP000012174">
    <property type="component" value="Unassembled WGS sequence"/>
</dbReference>
<dbReference type="STRING" id="1287681.M7T4Y5"/>
<gene>
    <name evidence="3" type="ORF">UCREL1_1304</name>
</gene>
<dbReference type="Pfam" id="PF11951">
    <property type="entry name" value="Fungal_trans_2"/>
    <property type="match status" value="1"/>
</dbReference>
<dbReference type="AlphaFoldDB" id="M7T4Y5"/>
<dbReference type="GO" id="GO:0001228">
    <property type="term" value="F:DNA-binding transcription activator activity, RNA polymerase II-specific"/>
    <property type="evidence" value="ECO:0007669"/>
    <property type="project" value="TreeGrafter"/>
</dbReference>
<dbReference type="PANTHER" id="PTHR47784:SF5">
    <property type="entry name" value="STEROL UPTAKE CONTROL PROTEIN 2"/>
    <property type="match status" value="1"/>
</dbReference>
<proteinExistence type="predicted"/>
<evidence type="ECO:0000313" key="4">
    <source>
        <dbReference type="Proteomes" id="UP000012174"/>
    </source>
</evidence>
<dbReference type="EMBL" id="KB705607">
    <property type="protein sequence ID" value="EMR71652.1"/>
    <property type="molecule type" value="Genomic_DNA"/>
</dbReference>
<organism evidence="3 4">
    <name type="scientific">Eutypa lata (strain UCR-EL1)</name>
    <name type="common">Grapevine dieback disease fungus</name>
    <name type="synonym">Eutypa armeniacae</name>
    <dbReference type="NCBI Taxonomy" id="1287681"/>
    <lineage>
        <taxon>Eukaryota</taxon>
        <taxon>Fungi</taxon>
        <taxon>Dikarya</taxon>
        <taxon>Ascomycota</taxon>
        <taxon>Pezizomycotina</taxon>
        <taxon>Sordariomycetes</taxon>
        <taxon>Xylariomycetidae</taxon>
        <taxon>Xylariales</taxon>
        <taxon>Diatrypaceae</taxon>
        <taxon>Eutypa</taxon>
    </lineage>
</organism>
<evidence type="ECO:0000259" key="2">
    <source>
        <dbReference type="PROSITE" id="PS50048"/>
    </source>
</evidence>
<name>M7T4Y5_EUTLA</name>
<protein>
    <submittedName>
        <fullName evidence="3">Putative c6 zinc finger domain-containing protein</fullName>
    </submittedName>
</protein>
<dbReference type="PANTHER" id="PTHR47784">
    <property type="entry name" value="STEROL UPTAKE CONTROL PROTEIN 2"/>
    <property type="match status" value="1"/>
</dbReference>
<dbReference type="OrthoDB" id="3546279at2759"/>
<dbReference type="Pfam" id="PF00172">
    <property type="entry name" value="Zn_clus"/>
    <property type="match status" value="1"/>
</dbReference>
<dbReference type="InterPro" id="IPR036864">
    <property type="entry name" value="Zn2-C6_fun-type_DNA-bd_sf"/>
</dbReference>
<evidence type="ECO:0000313" key="3">
    <source>
        <dbReference type="EMBL" id="EMR71652.1"/>
    </source>
</evidence>
<dbReference type="CDD" id="cd00067">
    <property type="entry name" value="GAL4"/>
    <property type="match status" value="1"/>
</dbReference>
<reference evidence="4" key="1">
    <citation type="journal article" date="2013" name="Genome Announc.">
        <title>Draft genome sequence of the grapevine dieback fungus Eutypa lata UCR-EL1.</title>
        <authorList>
            <person name="Blanco-Ulate B."/>
            <person name="Rolshausen P.E."/>
            <person name="Cantu D."/>
        </authorList>
    </citation>
    <scope>NUCLEOTIDE SEQUENCE [LARGE SCALE GENOMIC DNA]</scope>
    <source>
        <strain evidence="4">UCR-EL1</strain>
    </source>
</reference>
<dbReference type="PROSITE" id="PS00463">
    <property type="entry name" value="ZN2_CY6_FUNGAL_1"/>
    <property type="match status" value="1"/>
</dbReference>
<dbReference type="InterPro" id="IPR021858">
    <property type="entry name" value="Fun_TF"/>
</dbReference>
<dbReference type="InterPro" id="IPR001138">
    <property type="entry name" value="Zn2Cys6_DnaBD"/>
</dbReference>
<keyword evidence="4" id="KW-1185">Reference proteome</keyword>
<dbReference type="Gene3D" id="4.10.240.10">
    <property type="entry name" value="Zn(2)-C6 fungal-type DNA-binding domain"/>
    <property type="match status" value="1"/>
</dbReference>
<accession>M7T4Y5</accession>
<dbReference type="OMA" id="MARIGHK"/>
<dbReference type="PROSITE" id="PS50048">
    <property type="entry name" value="ZN2_CY6_FUNGAL_2"/>
    <property type="match status" value="1"/>
</dbReference>
<evidence type="ECO:0000256" key="1">
    <source>
        <dbReference type="ARBA" id="ARBA00023242"/>
    </source>
</evidence>
<keyword evidence="1" id="KW-0539">Nucleus</keyword>
<sequence>MARIGHKKSRGGCSRCKQRKIKCDEKRPCGACVKHDIYCSLSPSSAVDPCSNAGQVNPNPGLERQGNEIVAAVVRQPALTIPSTVQAKADSHFSPFSCVSNHGATSKFESPPGWTVDLGLMNHYTSLTSSTLPGADRRTWQREVPTEAVAHPFLMHQVLAVSAFHLASLDPSQSQTHLSRAFQHQHHAICGIKAEVSDITPSNCHALFAASSLLFIGAFASSTQATTGGTSQREVNSILDIFTLVRGVIAILSSSKEIIRHGIFGEFMQCNDPPARTGLLSLLLERLPRIRESLAANPMSHEAQALVEEAIVGLRESVERASTRSPELTVAVVWPTTLSDGFLALLRVHHPAALVVVAHYCAVLHVVGSEFWFIRGWGRRLIDAIAESLVPCWREVIRWPLDFIKSSEASGS</sequence>
<dbReference type="InterPro" id="IPR053157">
    <property type="entry name" value="Sterol_Uptake_Regulator"/>
</dbReference>
<dbReference type="KEGG" id="ela:UCREL1_1304"/>
<feature type="domain" description="Zn(2)-C6 fungal-type" evidence="2">
    <location>
        <begin position="12"/>
        <end position="41"/>
    </location>
</feature>
<dbReference type="HOGENOM" id="CLU_024934_0_4_1"/>
<dbReference type="GO" id="GO:0008270">
    <property type="term" value="F:zinc ion binding"/>
    <property type="evidence" value="ECO:0007669"/>
    <property type="project" value="InterPro"/>
</dbReference>
<dbReference type="eggNOG" id="ENOG502SP5N">
    <property type="taxonomic scope" value="Eukaryota"/>
</dbReference>
<dbReference type="SMART" id="SM00066">
    <property type="entry name" value="GAL4"/>
    <property type="match status" value="1"/>
</dbReference>
<dbReference type="SUPFAM" id="SSF57701">
    <property type="entry name" value="Zn2/Cys6 DNA-binding domain"/>
    <property type="match status" value="1"/>
</dbReference>